<protein>
    <submittedName>
        <fullName evidence="2">Uncharacterized protein</fullName>
    </submittedName>
</protein>
<keyword evidence="1" id="KW-1133">Transmembrane helix</keyword>
<name>A0A0A9HP65_ARUDO</name>
<sequence length="41" mass="4643">MVYFNVSLGFFSVPGNDMVFLLLYTYSVGMRLQHALQLLAS</sequence>
<accession>A0A0A9HP65</accession>
<evidence type="ECO:0000313" key="2">
    <source>
        <dbReference type="EMBL" id="JAE38527.1"/>
    </source>
</evidence>
<organism evidence="2">
    <name type="scientific">Arundo donax</name>
    <name type="common">Giant reed</name>
    <name type="synonym">Donax arundinaceus</name>
    <dbReference type="NCBI Taxonomy" id="35708"/>
    <lineage>
        <taxon>Eukaryota</taxon>
        <taxon>Viridiplantae</taxon>
        <taxon>Streptophyta</taxon>
        <taxon>Embryophyta</taxon>
        <taxon>Tracheophyta</taxon>
        <taxon>Spermatophyta</taxon>
        <taxon>Magnoliopsida</taxon>
        <taxon>Liliopsida</taxon>
        <taxon>Poales</taxon>
        <taxon>Poaceae</taxon>
        <taxon>PACMAD clade</taxon>
        <taxon>Arundinoideae</taxon>
        <taxon>Arundineae</taxon>
        <taxon>Arundo</taxon>
    </lineage>
</organism>
<keyword evidence="1" id="KW-0472">Membrane</keyword>
<dbReference type="EMBL" id="GBRH01159369">
    <property type="protein sequence ID" value="JAE38527.1"/>
    <property type="molecule type" value="Transcribed_RNA"/>
</dbReference>
<proteinExistence type="predicted"/>
<keyword evidence="1" id="KW-0812">Transmembrane</keyword>
<feature type="transmembrane region" description="Helical" evidence="1">
    <location>
        <begin position="6"/>
        <end position="26"/>
    </location>
</feature>
<reference evidence="2" key="2">
    <citation type="journal article" date="2015" name="Data Brief">
        <title>Shoot transcriptome of the giant reed, Arundo donax.</title>
        <authorList>
            <person name="Barrero R.A."/>
            <person name="Guerrero F.D."/>
            <person name="Moolhuijzen P."/>
            <person name="Goolsby J.A."/>
            <person name="Tidwell J."/>
            <person name="Bellgard S.E."/>
            <person name="Bellgard M.I."/>
        </authorList>
    </citation>
    <scope>NUCLEOTIDE SEQUENCE</scope>
    <source>
        <tissue evidence="2">Shoot tissue taken approximately 20 cm above the soil surface</tissue>
    </source>
</reference>
<reference evidence="2" key="1">
    <citation type="submission" date="2014-09" db="EMBL/GenBank/DDBJ databases">
        <authorList>
            <person name="Magalhaes I.L.F."/>
            <person name="Oliveira U."/>
            <person name="Santos F.R."/>
            <person name="Vidigal T.H.D.A."/>
            <person name="Brescovit A.D."/>
            <person name="Santos A.J."/>
        </authorList>
    </citation>
    <scope>NUCLEOTIDE SEQUENCE</scope>
    <source>
        <tissue evidence="2">Shoot tissue taken approximately 20 cm above the soil surface</tissue>
    </source>
</reference>
<evidence type="ECO:0000256" key="1">
    <source>
        <dbReference type="SAM" id="Phobius"/>
    </source>
</evidence>
<dbReference type="AlphaFoldDB" id="A0A0A9HP65"/>